<dbReference type="SUPFAM" id="SSF74653">
    <property type="entry name" value="TolA/TonB C-terminal domain"/>
    <property type="match status" value="1"/>
</dbReference>
<dbReference type="EMBL" id="JAATJA010000002">
    <property type="protein sequence ID" value="NJB68537.1"/>
    <property type="molecule type" value="Genomic_DNA"/>
</dbReference>
<dbReference type="InterPro" id="IPR003538">
    <property type="entry name" value="TonB"/>
</dbReference>
<dbReference type="Gene3D" id="3.30.1150.10">
    <property type="match status" value="1"/>
</dbReference>
<dbReference type="GO" id="GO:0031992">
    <property type="term" value="F:energy transducer activity"/>
    <property type="evidence" value="ECO:0007669"/>
    <property type="project" value="InterPro"/>
</dbReference>
<feature type="transmembrane region" description="Helical" evidence="11">
    <location>
        <begin position="9"/>
        <end position="29"/>
    </location>
</feature>
<keyword evidence="8 11" id="KW-1133">Transmembrane helix</keyword>
<sequence>MSARTLRPIAATVVALVINTVLFCSLPLLTDARRTPEPPDYGDAFLLAQLPPPLPKNEEPQVLRRPPRETPRETPRTHLPRPERTPRPRPDVTPPDIAFDPAPPLAAAMRVDPSMLASAAPSISTPSAGFELGEVDTPPRLTRPVRPVYPYTARRKGITGVVTVRFLVDAAGNVSRPVIVRAEPQGVFEAAVLDAVARWRFHPGVYQGSAVPTWVEVPLRFDLDS</sequence>
<keyword evidence="5" id="KW-0997">Cell inner membrane</keyword>
<evidence type="ECO:0000256" key="7">
    <source>
        <dbReference type="ARBA" id="ARBA00022927"/>
    </source>
</evidence>
<evidence type="ECO:0000256" key="5">
    <source>
        <dbReference type="ARBA" id="ARBA00022519"/>
    </source>
</evidence>
<evidence type="ECO:0000259" key="12">
    <source>
        <dbReference type="PROSITE" id="PS52015"/>
    </source>
</evidence>
<comment type="subcellular location">
    <subcellularLocation>
        <location evidence="1">Cell inner membrane</location>
        <topology evidence="1">Single-pass membrane protein</topology>
        <orientation evidence="1">Periplasmic side</orientation>
    </subcellularLocation>
</comment>
<dbReference type="Proteomes" id="UP000580856">
    <property type="component" value="Unassembled WGS sequence"/>
</dbReference>
<organism evidence="13 14">
    <name type="scientific">Desulfobaculum xiamenense</name>
    <dbReference type="NCBI Taxonomy" id="995050"/>
    <lineage>
        <taxon>Bacteria</taxon>
        <taxon>Pseudomonadati</taxon>
        <taxon>Thermodesulfobacteriota</taxon>
        <taxon>Desulfovibrionia</taxon>
        <taxon>Desulfovibrionales</taxon>
        <taxon>Desulfovibrionaceae</taxon>
        <taxon>Desulfobaculum</taxon>
    </lineage>
</organism>
<keyword evidence="4" id="KW-1003">Cell membrane</keyword>
<accession>A0A846QMX3</accession>
<dbReference type="Pfam" id="PF03544">
    <property type="entry name" value="TonB_C"/>
    <property type="match status" value="1"/>
</dbReference>
<comment type="similarity">
    <text evidence="2">Belongs to the TonB family.</text>
</comment>
<evidence type="ECO:0000256" key="10">
    <source>
        <dbReference type="SAM" id="MobiDB-lite"/>
    </source>
</evidence>
<evidence type="ECO:0000256" key="4">
    <source>
        <dbReference type="ARBA" id="ARBA00022475"/>
    </source>
</evidence>
<dbReference type="GO" id="GO:0015891">
    <property type="term" value="P:siderophore transport"/>
    <property type="evidence" value="ECO:0007669"/>
    <property type="project" value="InterPro"/>
</dbReference>
<feature type="domain" description="TonB C-terminal" evidence="12">
    <location>
        <begin position="134"/>
        <end position="225"/>
    </location>
</feature>
<protein>
    <submittedName>
        <fullName evidence="13">Protein TonB</fullName>
    </submittedName>
</protein>
<dbReference type="PROSITE" id="PS52015">
    <property type="entry name" value="TONB_CTD"/>
    <property type="match status" value="1"/>
</dbReference>
<feature type="region of interest" description="Disordered" evidence="10">
    <location>
        <begin position="40"/>
        <end position="103"/>
    </location>
</feature>
<evidence type="ECO:0000256" key="9">
    <source>
        <dbReference type="ARBA" id="ARBA00023136"/>
    </source>
</evidence>
<dbReference type="GO" id="GO:0005886">
    <property type="term" value="C:plasma membrane"/>
    <property type="evidence" value="ECO:0007669"/>
    <property type="project" value="UniProtKB-SubCell"/>
</dbReference>
<dbReference type="AlphaFoldDB" id="A0A846QMX3"/>
<dbReference type="GO" id="GO:0030288">
    <property type="term" value="C:outer membrane-bounded periplasmic space"/>
    <property type="evidence" value="ECO:0007669"/>
    <property type="project" value="InterPro"/>
</dbReference>
<keyword evidence="9 11" id="KW-0472">Membrane</keyword>
<gene>
    <name evidence="13" type="ORF">GGQ74_002210</name>
</gene>
<dbReference type="InterPro" id="IPR051045">
    <property type="entry name" value="TonB-dependent_transducer"/>
</dbReference>
<dbReference type="PANTHER" id="PTHR33446">
    <property type="entry name" value="PROTEIN TONB-RELATED"/>
    <property type="match status" value="1"/>
</dbReference>
<evidence type="ECO:0000256" key="2">
    <source>
        <dbReference type="ARBA" id="ARBA00006555"/>
    </source>
</evidence>
<dbReference type="GO" id="GO:0015031">
    <property type="term" value="P:protein transport"/>
    <property type="evidence" value="ECO:0007669"/>
    <property type="project" value="UniProtKB-KW"/>
</dbReference>
<dbReference type="RefSeq" id="WP_167941592.1">
    <property type="nucleotide sequence ID" value="NZ_JAATJA010000002.1"/>
</dbReference>
<reference evidence="13 14" key="1">
    <citation type="submission" date="2020-03" db="EMBL/GenBank/DDBJ databases">
        <title>Genomic Encyclopedia of Type Strains, Phase IV (KMG-IV): sequencing the most valuable type-strain genomes for metagenomic binning, comparative biology and taxonomic classification.</title>
        <authorList>
            <person name="Goeker M."/>
        </authorList>
    </citation>
    <scope>NUCLEOTIDE SEQUENCE [LARGE SCALE GENOMIC DNA]</scope>
    <source>
        <strain evidence="13 14">DSM 24233</strain>
    </source>
</reference>
<dbReference type="PRINTS" id="PR01374">
    <property type="entry name" value="TONBPROTEIN"/>
</dbReference>
<proteinExistence type="inferred from homology"/>
<dbReference type="InterPro" id="IPR037682">
    <property type="entry name" value="TonB_C"/>
</dbReference>
<keyword evidence="7" id="KW-0653">Protein transport</keyword>
<evidence type="ECO:0000256" key="3">
    <source>
        <dbReference type="ARBA" id="ARBA00022448"/>
    </source>
</evidence>
<evidence type="ECO:0000256" key="1">
    <source>
        <dbReference type="ARBA" id="ARBA00004383"/>
    </source>
</evidence>
<dbReference type="GO" id="GO:0055085">
    <property type="term" value="P:transmembrane transport"/>
    <property type="evidence" value="ECO:0007669"/>
    <property type="project" value="InterPro"/>
</dbReference>
<evidence type="ECO:0000256" key="6">
    <source>
        <dbReference type="ARBA" id="ARBA00022692"/>
    </source>
</evidence>
<keyword evidence="6 11" id="KW-0812">Transmembrane</keyword>
<evidence type="ECO:0000313" key="14">
    <source>
        <dbReference type="Proteomes" id="UP000580856"/>
    </source>
</evidence>
<dbReference type="InterPro" id="IPR006260">
    <property type="entry name" value="TonB/TolA_C"/>
</dbReference>
<comment type="caution">
    <text evidence="13">The sequence shown here is derived from an EMBL/GenBank/DDBJ whole genome shotgun (WGS) entry which is preliminary data.</text>
</comment>
<name>A0A846QMX3_9BACT</name>
<dbReference type="NCBIfam" id="TIGR01352">
    <property type="entry name" value="tonB_Cterm"/>
    <property type="match status" value="1"/>
</dbReference>
<keyword evidence="14" id="KW-1185">Reference proteome</keyword>
<evidence type="ECO:0000256" key="8">
    <source>
        <dbReference type="ARBA" id="ARBA00022989"/>
    </source>
</evidence>
<evidence type="ECO:0000256" key="11">
    <source>
        <dbReference type="SAM" id="Phobius"/>
    </source>
</evidence>
<evidence type="ECO:0000313" key="13">
    <source>
        <dbReference type="EMBL" id="NJB68537.1"/>
    </source>
</evidence>
<feature type="compositionally biased region" description="Basic and acidic residues" evidence="10">
    <location>
        <begin position="56"/>
        <end position="90"/>
    </location>
</feature>
<keyword evidence="3" id="KW-0813">Transport</keyword>